<protein>
    <submittedName>
        <fullName evidence="2">Uncharacterized protein</fullName>
    </submittedName>
</protein>
<reference evidence="2 3" key="1">
    <citation type="submission" date="2024-04" db="EMBL/GenBank/DDBJ databases">
        <title>Okeanomitos corallinicola gen. &amp; sp. nov. (Nostocales, Cyanobacteria), a new toxic marine heterocyst-forming cyanobacterium from a coral reef.</title>
        <authorList>
            <person name="Li H."/>
            <person name="Li R."/>
            <person name="Kang J."/>
            <person name="Hii K.S."/>
            <person name="Mohamed H.F."/>
            <person name="Xu X."/>
            <person name="Luo Z."/>
        </authorList>
    </citation>
    <scope>NUCLEOTIDE SEQUENCE [LARGE SCALE GENOMIC DNA]</scope>
    <source>
        <strain evidence="2 3">TIOX110</strain>
    </source>
</reference>
<name>A0ABZ2URJ1_9CYAN</name>
<evidence type="ECO:0000313" key="3">
    <source>
        <dbReference type="Proteomes" id="UP001483337"/>
    </source>
</evidence>
<evidence type="ECO:0000313" key="2">
    <source>
        <dbReference type="EMBL" id="WZB87899.1"/>
    </source>
</evidence>
<proteinExistence type="predicted"/>
<feature type="signal peptide" evidence="1">
    <location>
        <begin position="1"/>
        <end position="21"/>
    </location>
</feature>
<feature type="chain" id="PRO_5046960818" evidence="1">
    <location>
        <begin position="22"/>
        <end position="143"/>
    </location>
</feature>
<dbReference type="EMBL" id="CP150886">
    <property type="protein sequence ID" value="WZB87899.1"/>
    <property type="molecule type" value="Genomic_DNA"/>
</dbReference>
<evidence type="ECO:0000256" key="1">
    <source>
        <dbReference type="SAM" id="SignalP"/>
    </source>
</evidence>
<organism evidence="2 3">
    <name type="scientific">Okeanomitos corallinicola TIOX110</name>
    <dbReference type="NCBI Taxonomy" id="3133117"/>
    <lineage>
        <taxon>Bacteria</taxon>
        <taxon>Bacillati</taxon>
        <taxon>Cyanobacteriota</taxon>
        <taxon>Cyanophyceae</taxon>
        <taxon>Nostocales</taxon>
        <taxon>Aphanizomenonaceae</taxon>
        <taxon>Okeanomitos</taxon>
    </lineage>
</organism>
<keyword evidence="1" id="KW-0732">Signal</keyword>
<dbReference type="Proteomes" id="UP001483337">
    <property type="component" value="Chromosome"/>
</dbReference>
<keyword evidence="3" id="KW-1185">Reference proteome</keyword>
<dbReference type="RefSeq" id="WP_353930810.1">
    <property type="nucleotide sequence ID" value="NZ_CP150886.1"/>
</dbReference>
<sequence>MKTLKILTFVPITLIMSLAFNQPGFSQTPVISIDSQMKKDPLVINRTLEGKVQSDCGNITNQPNQIIQIKESLPYLRLTVEGEGKPTMVIDGPGGRFCVLADNYSQNKPELAGFWQAGNYLLKIGNLSPGQHNYTISISQKNK</sequence>
<accession>A0ABZ2URJ1</accession>
<gene>
    <name evidence="2" type="ORF">WJM97_21480</name>
</gene>